<dbReference type="AlphaFoldDB" id="A0A226WQY6"/>
<reference evidence="2" key="1">
    <citation type="submission" date="2017-01" db="EMBL/GenBank/DDBJ databases">
        <title>Genome Analysis of Deinococcus marmoris KOPRI26562.</title>
        <authorList>
            <person name="Kim J.H."/>
            <person name="Oh H.-M."/>
        </authorList>
    </citation>
    <scope>NUCLEOTIDE SEQUENCE [LARGE SCALE GENOMIC DNA]</scope>
    <source>
        <strain evidence="2">PAMC 26633</strain>
    </source>
</reference>
<dbReference type="EMBL" id="MTHB01000261">
    <property type="protein sequence ID" value="OXC73008.1"/>
    <property type="molecule type" value="Genomic_DNA"/>
</dbReference>
<accession>A0A226WQY6</accession>
<proteinExistence type="predicted"/>
<evidence type="ECO:0000313" key="1">
    <source>
        <dbReference type="EMBL" id="OXC73008.1"/>
    </source>
</evidence>
<sequence>MRQSVLAQLGRSAEAIAEDGYFIMAGLSRFFSTFSFFHTPNPAVPT</sequence>
<gene>
    <name evidence="1" type="ORF">BSU04_39405</name>
</gene>
<organism evidence="1 2">
    <name type="scientific">Caballeronia sordidicola</name>
    <name type="common">Burkholderia sordidicola</name>
    <dbReference type="NCBI Taxonomy" id="196367"/>
    <lineage>
        <taxon>Bacteria</taxon>
        <taxon>Pseudomonadati</taxon>
        <taxon>Pseudomonadota</taxon>
        <taxon>Betaproteobacteria</taxon>
        <taxon>Burkholderiales</taxon>
        <taxon>Burkholderiaceae</taxon>
        <taxon>Caballeronia</taxon>
    </lineage>
</organism>
<protein>
    <submittedName>
        <fullName evidence="1">Uncharacterized protein</fullName>
    </submittedName>
</protein>
<dbReference type="Proteomes" id="UP000214720">
    <property type="component" value="Unassembled WGS sequence"/>
</dbReference>
<comment type="caution">
    <text evidence="1">The sequence shown here is derived from an EMBL/GenBank/DDBJ whole genome shotgun (WGS) entry which is preliminary data.</text>
</comment>
<evidence type="ECO:0000313" key="2">
    <source>
        <dbReference type="Proteomes" id="UP000214720"/>
    </source>
</evidence>
<name>A0A226WQY6_CABSO</name>